<dbReference type="OrthoDB" id="2552978at2759"/>
<reference evidence="3 4" key="1">
    <citation type="journal article" date="2019" name="Nat. Ecol. Evol.">
        <title>Megaphylogeny resolves global patterns of mushroom evolution.</title>
        <authorList>
            <person name="Varga T."/>
            <person name="Krizsan K."/>
            <person name="Foldi C."/>
            <person name="Dima B."/>
            <person name="Sanchez-Garcia M."/>
            <person name="Sanchez-Ramirez S."/>
            <person name="Szollosi G.J."/>
            <person name="Szarkandi J.G."/>
            <person name="Papp V."/>
            <person name="Albert L."/>
            <person name="Andreopoulos W."/>
            <person name="Angelini C."/>
            <person name="Antonin V."/>
            <person name="Barry K.W."/>
            <person name="Bougher N.L."/>
            <person name="Buchanan P."/>
            <person name="Buyck B."/>
            <person name="Bense V."/>
            <person name="Catcheside P."/>
            <person name="Chovatia M."/>
            <person name="Cooper J."/>
            <person name="Damon W."/>
            <person name="Desjardin D."/>
            <person name="Finy P."/>
            <person name="Geml J."/>
            <person name="Haridas S."/>
            <person name="Hughes K."/>
            <person name="Justo A."/>
            <person name="Karasinski D."/>
            <person name="Kautmanova I."/>
            <person name="Kiss B."/>
            <person name="Kocsube S."/>
            <person name="Kotiranta H."/>
            <person name="LaButti K.M."/>
            <person name="Lechner B.E."/>
            <person name="Liimatainen K."/>
            <person name="Lipzen A."/>
            <person name="Lukacs Z."/>
            <person name="Mihaltcheva S."/>
            <person name="Morgado L.N."/>
            <person name="Niskanen T."/>
            <person name="Noordeloos M.E."/>
            <person name="Ohm R.A."/>
            <person name="Ortiz-Santana B."/>
            <person name="Ovrebo C."/>
            <person name="Racz N."/>
            <person name="Riley R."/>
            <person name="Savchenko A."/>
            <person name="Shiryaev A."/>
            <person name="Soop K."/>
            <person name="Spirin V."/>
            <person name="Szebenyi C."/>
            <person name="Tomsovsky M."/>
            <person name="Tulloss R.E."/>
            <person name="Uehling J."/>
            <person name="Grigoriev I.V."/>
            <person name="Vagvolgyi C."/>
            <person name="Papp T."/>
            <person name="Martin F.M."/>
            <person name="Miettinen O."/>
            <person name="Hibbett D.S."/>
            <person name="Nagy L.G."/>
        </authorList>
    </citation>
    <scope>NUCLEOTIDE SEQUENCE [LARGE SCALE GENOMIC DNA]</scope>
    <source>
        <strain evidence="3 4">CBS 121175</strain>
    </source>
</reference>
<feature type="region of interest" description="Disordered" evidence="2">
    <location>
        <begin position="77"/>
        <end position="99"/>
    </location>
</feature>
<feature type="compositionally biased region" description="Polar residues" evidence="2">
    <location>
        <begin position="82"/>
        <end position="95"/>
    </location>
</feature>
<feature type="coiled-coil region" evidence="1">
    <location>
        <begin position="130"/>
        <end position="157"/>
    </location>
</feature>
<dbReference type="AlphaFoldDB" id="A0A5C3K912"/>
<dbReference type="EMBL" id="ML210753">
    <property type="protein sequence ID" value="TFK16535.1"/>
    <property type="molecule type" value="Genomic_DNA"/>
</dbReference>
<keyword evidence="1" id="KW-0175">Coiled coil</keyword>
<organism evidence="3 4">
    <name type="scientific">Coprinopsis marcescibilis</name>
    <name type="common">Agaric fungus</name>
    <name type="synonym">Psathyrella marcescibilis</name>
    <dbReference type="NCBI Taxonomy" id="230819"/>
    <lineage>
        <taxon>Eukaryota</taxon>
        <taxon>Fungi</taxon>
        <taxon>Dikarya</taxon>
        <taxon>Basidiomycota</taxon>
        <taxon>Agaricomycotina</taxon>
        <taxon>Agaricomycetes</taxon>
        <taxon>Agaricomycetidae</taxon>
        <taxon>Agaricales</taxon>
        <taxon>Agaricineae</taxon>
        <taxon>Psathyrellaceae</taxon>
        <taxon>Coprinopsis</taxon>
    </lineage>
</organism>
<protein>
    <submittedName>
        <fullName evidence="3">Uncharacterized protein</fullName>
    </submittedName>
</protein>
<dbReference type="STRING" id="230819.A0A5C3K912"/>
<dbReference type="Proteomes" id="UP000307440">
    <property type="component" value="Unassembled WGS sequence"/>
</dbReference>
<proteinExistence type="predicted"/>
<keyword evidence="4" id="KW-1185">Reference proteome</keyword>
<sequence length="171" mass="19226">MRIQGFENLIFRHLLGGVGGTGNTPAAWDDGDEDVFSLGGGLNKKDGRIGATSEEVWVDRYDARLLLDSFSAIPLHPAPSTLEESAPSTPSSTWSDLPEDTEETFLLSPSEAEDYHRTKRRRLIDEAWERRMKERQMEEEEEEAEALKRALEATVVDEEVRSEGIFTLVLC</sequence>
<evidence type="ECO:0000256" key="1">
    <source>
        <dbReference type="SAM" id="Coils"/>
    </source>
</evidence>
<evidence type="ECO:0000313" key="4">
    <source>
        <dbReference type="Proteomes" id="UP000307440"/>
    </source>
</evidence>
<evidence type="ECO:0000256" key="2">
    <source>
        <dbReference type="SAM" id="MobiDB-lite"/>
    </source>
</evidence>
<accession>A0A5C3K912</accession>
<gene>
    <name evidence="3" type="ORF">FA15DRAFT_711711</name>
</gene>
<name>A0A5C3K912_COPMA</name>
<evidence type="ECO:0000313" key="3">
    <source>
        <dbReference type="EMBL" id="TFK16535.1"/>
    </source>
</evidence>